<protein>
    <submittedName>
        <fullName evidence="3">Uncharacterized protein</fullName>
    </submittedName>
</protein>
<reference evidence="3 4" key="1">
    <citation type="submission" date="2024-04" db="EMBL/GenBank/DDBJ databases">
        <title>Phyllosticta paracitricarpa is synonymous to the EU quarantine fungus P. citricarpa based on phylogenomic analyses.</title>
        <authorList>
            <consortium name="Lawrence Berkeley National Laboratory"/>
            <person name="Van ingen-buijs V.A."/>
            <person name="Van westerhoven A.C."/>
            <person name="Haridas S."/>
            <person name="Skiadas P."/>
            <person name="Martin F."/>
            <person name="Groenewald J.Z."/>
            <person name="Crous P.W."/>
            <person name="Seidl M.F."/>
        </authorList>
    </citation>
    <scope>NUCLEOTIDE SEQUENCE [LARGE SCALE GENOMIC DNA]</scope>
    <source>
        <strain evidence="3 4">CBS 141358</strain>
    </source>
</reference>
<evidence type="ECO:0000313" key="4">
    <source>
        <dbReference type="Proteomes" id="UP001367316"/>
    </source>
</evidence>
<dbReference type="EMBL" id="JBBPBF010000006">
    <property type="protein sequence ID" value="KAK7613631.1"/>
    <property type="molecule type" value="Genomic_DNA"/>
</dbReference>
<evidence type="ECO:0000313" key="3">
    <source>
        <dbReference type="EMBL" id="KAK7613631.1"/>
    </source>
</evidence>
<evidence type="ECO:0000256" key="2">
    <source>
        <dbReference type="SAM" id="SignalP"/>
    </source>
</evidence>
<comment type="caution">
    <text evidence="3">The sequence shown here is derived from an EMBL/GenBank/DDBJ whole genome shotgun (WGS) entry which is preliminary data.</text>
</comment>
<name>A0ABR1NHL7_9PEZI</name>
<accession>A0ABR1NHL7</accession>
<feature type="chain" id="PRO_5047285534" evidence="2">
    <location>
        <begin position="16"/>
        <end position="177"/>
    </location>
</feature>
<keyword evidence="4" id="KW-1185">Reference proteome</keyword>
<feature type="signal peptide" evidence="2">
    <location>
        <begin position="1"/>
        <end position="15"/>
    </location>
</feature>
<feature type="compositionally biased region" description="Polar residues" evidence="1">
    <location>
        <begin position="68"/>
        <end position="87"/>
    </location>
</feature>
<proteinExistence type="predicted"/>
<sequence>MALLTVTGLAYITLAEFLAPDWTDATCAGHHGHLLTDYARLRGERASIPAHHTTSWAIYPKPVRSISSPLSTTTSVSEKSTGESASPASPHICCPLPRSLSSHHVAPASVTGRGNGSRGEPTVSAARTWRRRRIKGAAGGYGTICQPRGPFTRRIPGPLPARLLIGRNGPLTLAAAS</sequence>
<evidence type="ECO:0000256" key="1">
    <source>
        <dbReference type="SAM" id="MobiDB-lite"/>
    </source>
</evidence>
<organism evidence="3 4">
    <name type="scientific">Phyllosticta paracitricarpa</name>
    <dbReference type="NCBI Taxonomy" id="2016321"/>
    <lineage>
        <taxon>Eukaryota</taxon>
        <taxon>Fungi</taxon>
        <taxon>Dikarya</taxon>
        <taxon>Ascomycota</taxon>
        <taxon>Pezizomycotina</taxon>
        <taxon>Dothideomycetes</taxon>
        <taxon>Dothideomycetes incertae sedis</taxon>
        <taxon>Botryosphaeriales</taxon>
        <taxon>Phyllostictaceae</taxon>
        <taxon>Phyllosticta</taxon>
    </lineage>
</organism>
<dbReference type="Proteomes" id="UP001367316">
    <property type="component" value="Unassembled WGS sequence"/>
</dbReference>
<gene>
    <name evidence="3" type="ORF">JOL62DRAFT_386155</name>
</gene>
<keyword evidence="2" id="KW-0732">Signal</keyword>
<feature type="region of interest" description="Disordered" evidence="1">
    <location>
        <begin position="68"/>
        <end position="89"/>
    </location>
</feature>